<gene>
    <name evidence="25" type="primary">cdsA</name>
    <name evidence="25" type="ORF">CSEC_1856</name>
</gene>
<evidence type="ECO:0000256" key="20">
    <source>
        <dbReference type="ARBA" id="ARBA00032253"/>
    </source>
</evidence>
<keyword evidence="14" id="KW-0443">Lipid metabolism</keyword>
<dbReference type="RefSeq" id="WP_041018215.1">
    <property type="nucleotide sequence ID" value="NZ_CCEJ010000009.1"/>
</dbReference>
<comment type="similarity">
    <text evidence="5">Belongs to the CDS family.</text>
</comment>
<proteinExistence type="inferred from homology"/>
<evidence type="ECO:0000256" key="24">
    <source>
        <dbReference type="SAM" id="Phobius"/>
    </source>
</evidence>
<feature type="transmembrane region" description="Helical" evidence="24">
    <location>
        <begin position="192"/>
        <end position="213"/>
    </location>
</feature>
<evidence type="ECO:0000256" key="7">
    <source>
        <dbReference type="ARBA" id="ARBA00019373"/>
    </source>
</evidence>
<evidence type="ECO:0000256" key="23">
    <source>
        <dbReference type="ARBA" id="ARBA00033406"/>
    </source>
</evidence>
<keyword evidence="8" id="KW-1003">Cell membrane</keyword>
<sequence length="291" mass="32426">MSEKNNLKERFITSALALPITLAALFFSTKPYFEPIFVLIMAIIAIVSLDEFFKLAEKKGMKPLSALAKACTLGFMMSLFLAYRYPFLQALPWVVLLTSFILGFLYFFFEGKDPIQNLSATVFGFIYIALPLSLILLILYQSKLFGEEGRAWLLYLLTVVKMTDIAAYFGGKNFGKTKLSPLISPKKTWEGAIIGFSASLASSVLFLFLIKLLNIPFSLSFFGSLILGALLCIFSQISDLSESLLKRDAAVKDSSQLPGLGGFLDIIDSLIFPLPILYIWMQLFIFNGNSL</sequence>
<dbReference type="OrthoDB" id="9799199at2"/>
<dbReference type="GO" id="GO:0016024">
    <property type="term" value="P:CDP-diacylglycerol biosynthetic process"/>
    <property type="evidence" value="ECO:0007669"/>
    <property type="project" value="TreeGrafter"/>
</dbReference>
<dbReference type="PANTHER" id="PTHR46382">
    <property type="entry name" value="PHOSPHATIDATE CYTIDYLYLTRANSFERASE"/>
    <property type="match status" value="1"/>
</dbReference>
<feature type="transmembrane region" description="Helical" evidence="24">
    <location>
        <begin position="152"/>
        <end position="171"/>
    </location>
</feature>
<evidence type="ECO:0000256" key="3">
    <source>
        <dbReference type="ARBA" id="ARBA00005119"/>
    </source>
</evidence>
<dbReference type="GO" id="GO:0004605">
    <property type="term" value="F:phosphatidate cytidylyltransferase activity"/>
    <property type="evidence" value="ECO:0007669"/>
    <property type="project" value="UniProtKB-EC"/>
</dbReference>
<dbReference type="Pfam" id="PF01148">
    <property type="entry name" value="CTP_transf_1"/>
    <property type="match status" value="1"/>
</dbReference>
<dbReference type="eggNOG" id="COG0575">
    <property type="taxonomic scope" value="Bacteria"/>
</dbReference>
<keyword evidence="12 25" id="KW-0548">Nucleotidyltransferase</keyword>
<evidence type="ECO:0000256" key="13">
    <source>
        <dbReference type="ARBA" id="ARBA00022989"/>
    </source>
</evidence>
<evidence type="ECO:0000313" key="25">
    <source>
        <dbReference type="EMBL" id="CDR34664.1"/>
    </source>
</evidence>
<keyword evidence="9" id="KW-0444">Lipid biosynthesis</keyword>
<evidence type="ECO:0000256" key="2">
    <source>
        <dbReference type="ARBA" id="ARBA00004651"/>
    </source>
</evidence>
<evidence type="ECO:0000256" key="6">
    <source>
        <dbReference type="ARBA" id="ARBA00012487"/>
    </source>
</evidence>
<dbReference type="GO" id="GO:0005886">
    <property type="term" value="C:plasma membrane"/>
    <property type="evidence" value="ECO:0007669"/>
    <property type="project" value="UniProtKB-SubCell"/>
</dbReference>
<reference evidence="25" key="1">
    <citation type="submission" date="2013-12" db="EMBL/GenBank/DDBJ databases">
        <authorList>
            <person name="Linke B."/>
        </authorList>
    </citation>
    <scope>NUCLEOTIDE SEQUENCE [LARGE SCALE GENOMIC DNA]</scope>
    <source>
        <strain evidence="25">CRIB-18</strain>
    </source>
</reference>
<evidence type="ECO:0000256" key="1">
    <source>
        <dbReference type="ARBA" id="ARBA00001698"/>
    </source>
</evidence>
<dbReference type="AlphaFoldDB" id="A0A090E1P8"/>
<evidence type="ECO:0000256" key="14">
    <source>
        <dbReference type="ARBA" id="ARBA00023098"/>
    </source>
</evidence>
<comment type="catalytic activity">
    <reaction evidence="1">
        <text>a 1,2-diacyl-sn-glycero-3-phosphate + CTP + H(+) = a CDP-1,2-diacyl-sn-glycerol + diphosphate</text>
        <dbReference type="Rhea" id="RHEA:16229"/>
        <dbReference type="ChEBI" id="CHEBI:15378"/>
        <dbReference type="ChEBI" id="CHEBI:33019"/>
        <dbReference type="ChEBI" id="CHEBI:37563"/>
        <dbReference type="ChEBI" id="CHEBI:58332"/>
        <dbReference type="ChEBI" id="CHEBI:58608"/>
        <dbReference type="EC" id="2.7.7.41"/>
    </reaction>
</comment>
<evidence type="ECO:0000256" key="15">
    <source>
        <dbReference type="ARBA" id="ARBA00023136"/>
    </source>
</evidence>
<evidence type="ECO:0000256" key="4">
    <source>
        <dbReference type="ARBA" id="ARBA00005189"/>
    </source>
</evidence>
<feature type="transmembrane region" description="Helical" evidence="24">
    <location>
        <begin position="12"/>
        <end position="29"/>
    </location>
</feature>
<evidence type="ECO:0000256" key="8">
    <source>
        <dbReference type="ARBA" id="ARBA00022475"/>
    </source>
</evidence>
<evidence type="ECO:0000256" key="22">
    <source>
        <dbReference type="ARBA" id="ARBA00032743"/>
    </source>
</evidence>
<dbReference type="EC" id="2.7.7.41" evidence="6"/>
<dbReference type="PANTHER" id="PTHR46382:SF1">
    <property type="entry name" value="PHOSPHATIDATE CYTIDYLYLTRANSFERASE"/>
    <property type="match status" value="1"/>
</dbReference>
<evidence type="ECO:0000256" key="21">
    <source>
        <dbReference type="ARBA" id="ARBA00032396"/>
    </source>
</evidence>
<evidence type="ECO:0000256" key="10">
    <source>
        <dbReference type="ARBA" id="ARBA00022679"/>
    </source>
</evidence>
<dbReference type="STRING" id="1437425.CSEC_1856"/>
<feature type="transmembrane region" description="Helical" evidence="24">
    <location>
        <begin position="121"/>
        <end position="140"/>
    </location>
</feature>
<feature type="transmembrane region" description="Helical" evidence="24">
    <location>
        <begin position="65"/>
        <end position="85"/>
    </location>
</feature>
<evidence type="ECO:0000256" key="18">
    <source>
        <dbReference type="ARBA" id="ARBA00029893"/>
    </source>
</evidence>
<evidence type="ECO:0000256" key="5">
    <source>
        <dbReference type="ARBA" id="ARBA00010185"/>
    </source>
</evidence>
<evidence type="ECO:0000256" key="19">
    <source>
        <dbReference type="ARBA" id="ARBA00031825"/>
    </source>
</evidence>
<organism evidence="25 26">
    <name type="scientific">Candidatus Criblamydia sequanensis CRIB-18</name>
    <dbReference type="NCBI Taxonomy" id="1437425"/>
    <lineage>
        <taxon>Bacteria</taxon>
        <taxon>Pseudomonadati</taxon>
        <taxon>Chlamydiota</taxon>
        <taxon>Chlamydiia</taxon>
        <taxon>Parachlamydiales</taxon>
        <taxon>Candidatus Criblamydiaceae</taxon>
        <taxon>Candidatus Criblamydia</taxon>
    </lineage>
</organism>
<keyword evidence="16" id="KW-0594">Phospholipid biosynthesis</keyword>
<comment type="pathway">
    <text evidence="4">Lipid metabolism.</text>
</comment>
<keyword evidence="17" id="KW-1208">Phospholipid metabolism</keyword>
<feature type="transmembrane region" description="Helical" evidence="24">
    <location>
        <begin position="35"/>
        <end position="53"/>
    </location>
</feature>
<accession>A0A090E1P8</accession>
<evidence type="ECO:0000256" key="11">
    <source>
        <dbReference type="ARBA" id="ARBA00022692"/>
    </source>
</evidence>
<dbReference type="Proteomes" id="UP000031552">
    <property type="component" value="Unassembled WGS sequence"/>
</dbReference>
<feature type="transmembrane region" description="Helical" evidence="24">
    <location>
        <begin position="257"/>
        <end position="281"/>
    </location>
</feature>
<keyword evidence="15 24" id="KW-0472">Membrane</keyword>
<keyword evidence="10 25" id="KW-0808">Transferase</keyword>
<feature type="transmembrane region" description="Helical" evidence="24">
    <location>
        <begin position="91"/>
        <end position="109"/>
    </location>
</feature>
<keyword evidence="13 24" id="KW-1133">Transmembrane helix</keyword>
<feature type="transmembrane region" description="Helical" evidence="24">
    <location>
        <begin position="219"/>
        <end position="237"/>
    </location>
</feature>
<comment type="subcellular location">
    <subcellularLocation>
        <location evidence="2">Cell membrane</location>
        <topology evidence="2">Multi-pass membrane protein</topology>
    </subcellularLocation>
</comment>
<evidence type="ECO:0000256" key="17">
    <source>
        <dbReference type="ARBA" id="ARBA00023264"/>
    </source>
</evidence>
<dbReference type="EMBL" id="CCEJ010000009">
    <property type="protein sequence ID" value="CDR34664.1"/>
    <property type="molecule type" value="Genomic_DNA"/>
</dbReference>
<evidence type="ECO:0000256" key="12">
    <source>
        <dbReference type="ARBA" id="ARBA00022695"/>
    </source>
</evidence>
<comment type="pathway">
    <text evidence="3">Phospholipid metabolism; CDP-diacylglycerol biosynthesis; CDP-diacylglycerol from sn-glycerol 3-phosphate: step 3/3.</text>
</comment>
<protein>
    <recommendedName>
        <fullName evidence="7">Phosphatidate cytidylyltransferase</fullName>
        <ecNumber evidence="6">2.7.7.41</ecNumber>
    </recommendedName>
    <alternativeName>
        <fullName evidence="20">CDP-DAG synthase</fullName>
    </alternativeName>
    <alternativeName>
        <fullName evidence="22">CDP-DG synthase</fullName>
    </alternativeName>
    <alternativeName>
        <fullName evidence="18">CDP-diacylglycerol synthase</fullName>
    </alternativeName>
    <alternativeName>
        <fullName evidence="21">CDP-diglyceride pyrophosphorylase</fullName>
    </alternativeName>
    <alternativeName>
        <fullName evidence="23">CDP-diglyceride synthase</fullName>
    </alternativeName>
    <alternativeName>
        <fullName evidence="19">CTP:phosphatidate cytidylyltransferase</fullName>
    </alternativeName>
</protein>
<evidence type="ECO:0000256" key="9">
    <source>
        <dbReference type="ARBA" id="ARBA00022516"/>
    </source>
</evidence>
<name>A0A090E1P8_9BACT</name>
<keyword evidence="26" id="KW-1185">Reference proteome</keyword>
<evidence type="ECO:0000256" key="16">
    <source>
        <dbReference type="ARBA" id="ARBA00023209"/>
    </source>
</evidence>
<comment type="caution">
    <text evidence="25">The sequence shown here is derived from an EMBL/GenBank/DDBJ whole genome shotgun (WGS) entry which is preliminary data.</text>
</comment>
<reference evidence="25" key="2">
    <citation type="submission" date="2014-09" db="EMBL/GenBank/DDBJ databases">
        <title>Criblamydia sequanensis harbors a mega-plasmid encoding arsenite resistance.</title>
        <authorList>
            <person name="Bertelli C."/>
            <person name="Goesmann A."/>
            <person name="Greub G."/>
        </authorList>
    </citation>
    <scope>NUCLEOTIDE SEQUENCE [LARGE SCALE GENOMIC DNA]</scope>
    <source>
        <strain evidence="25">CRIB-18</strain>
    </source>
</reference>
<evidence type="ECO:0000313" key="26">
    <source>
        <dbReference type="Proteomes" id="UP000031552"/>
    </source>
</evidence>
<keyword evidence="11 24" id="KW-0812">Transmembrane</keyword>